<evidence type="ECO:0000256" key="1">
    <source>
        <dbReference type="SAM" id="MobiDB-lite"/>
    </source>
</evidence>
<dbReference type="Proteomes" id="UP001145799">
    <property type="component" value="Unassembled WGS sequence"/>
</dbReference>
<keyword evidence="2" id="KW-0732">Signal</keyword>
<dbReference type="EMBL" id="JAVDYD010000001">
    <property type="protein sequence ID" value="MDR7339050.1"/>
    <property type="molecule type" value="Genomic_DNA"/>
</dbReference>
<accession>A0A9X3PN10</accession>
<evidence type="ECO:0000313" key="4">
    <source>
        <dbReference type="EMBL" id="MDR7339050.1"/>
    </source>
</evidence>
<feature type="region of interest" description="Disordered" evidence="1">
    <location>
        <begin position="36"/>
        <end position="60"/>
    </location>
</feature>
<protein>
    <submittedName>
        <fullName evidence="3">Heavy-metal-associated domain-containing protein</fullName>
    </submittedName>
</protein>
<feature type="chain" id="PRO_5040987400" evidence="2">
    <location>
        <begin position="28"/>
        <end position="355"/>
    </location>
</feature>
<dbReference type="AlphaFoldDB" id="A0A9X3PN10"/>
<feature type="compositionally biased region" description="Basic and acidic residues" evidence="1">
    <location>
        <begin position="345"/>
        <end position="355"/>
    </location>
</feature>
<proteinExistence type="predicted"/>
<evidence type="ECO:0000313" key="5">
    <source>
        <dbReference type="Proteomes" id="UP001145799"/>
    </source>
</evidence>
<evidence type="ECO:0000256" key="2">
    <source>
        <dbReference type="SAM" id="SignalP"/>
    </source>
</evidence>
<dbReference type="EMBL" id="JAPZVQ010000026">
    <property type="protein sequence ID" value="MDA1388285.1"/>
    <property type="molecule type" value="Genomic_DNA"/>
</dbReference>
<dbReference type="RefSeq" id="WP_270124782.1">
    <property type="nucleotide sequence ID" value="NZ_BAAAOM010000004.1"/>
</dbReference>
<reference evidence="3" key="1">
    <citation type="submission" date="2022-12" db="EMBL/GenBank/DDBJ databases">
        <title>Gycomyces niveus sp.nov., a novel actinomycete isolated from soil in Shouguang.</title>
        <authorList>
            <person name="Yang X."/>
        </authorList>
    </citation>
    <scope>NUCLEOTIDE SEQUENCE</scope>
    <source>
        <strain evidence="3">DSM 44724</strain>
    </source>
</reference>
<evidence type="ECO:0000313" key="6">
    <source>
        <dbReference type="Proteomes" id="UP001183604"/>
    </source>
</evidence>
<evidence type="ECO:0000313" key="3">
    <source>
        <dbReference type="EMBL" id="MDA1388285.1"/>
    </source>
</evidence>
<feature type="compositionally biased region" description="Basic and acidic residues" evidence="1">
    <location>
        <begin position="317"/>
        <end position="327"/>
    </location>
</feature>
<feature type="compositionally biased region" description="Basic and acidic residues" evidence="1">
    <location>
        <begin position="41"/>
        <end position="57"/>
    </location>
</feature>
<dbReference type="Proteomes" id="UP001183604">
    <property type="component" value="Unassembled WGS sequence"/>
</dbReference>
<feature type="region of interest" description="Disordered" evidence="1">
    <location>
        <begin position="312"/>
        <end position="355"/>
    </location>
</feature>
<feature type="signal peptide" evidence="2">
    <location>
        <begin position="1"/>
        <end position="27"/>
    </location>
</feature>
<organism evidence="3 5">
    <name type="scientific">Glycomyces lechevalierae</name>
    <dbReference type="NCBI Taxonomy" id="256034"/>
    <lineage>
        <taxon>Bacteria</taxon>
        <taxon>Bacillati</taxon>
        <taxon>Actinomycetota</taxon>
        <taxon>Actinomycetes</taxon>
        <taxon>Glycomycetales</taxon>
        <taxon>Glycomycetaceae</taxon>
        <taxon>Glycomyces</taxon>
    </lineage>
</organism>
<keyword evidence="6" id="KW-1185">Reference proteome</keyword>
<gene>
    <name evidence="4" type="ORF">J2S69_002769</name>
    <name evidence="3" type="ORF">O2L01_25040</name>
</gene>
<reference evidence="4 6" key="2">
    <citation type="submission" date="2023-07" db="EMBL/GenBank/DDBJ databases">
        <title>Sequencing the genomes of 1000 actinobacteria strains.</title>
        <authorList>
            <person name="Klenk H.-P."/>
        </authorList>
    </citation>
    <scope>NUCLEOTIDE SEQUENCE [LARGE SCALE GENOMIC DNA]</scope>
    <source>
        <strain evidence="4 6">DSM 44724</strain>
    </source>
</reference>
<sequence>MNTGTRLGLYGGGLAVLFAAAFGTAAAVVPEDAADDWNEQSGHDEEHGGESGEHGGHDAAQPVRGLSIEQDGYVLSEVAAPAGVGAAGELAFHITASDGRPLTDYTLSHEKELHLIVVRADGTNFRHVHPELGADGTWTLPWTWDAAGTYRVYADFVPADGGDGQGGAGAAEDAPDVTLTRTVEVTGDYGPVVATAPSLTAEVDGYTVTLDGDLTAGTSAEVTATVTRDGQPVTTIEPYLGAFGHLVALREGDLAYLHVHPEGEEPQAGDLSGPSVAFATEVPTAGRYFLYFDFQVEGRVHSAAFVIDAGDPEAETSTDHDSGHDTESAEASPSESATGPGAETTSHDATDGHGH</sequence>
<name>A0A9X3PN10_9ACTN</name>
<comment type="caution">
    <text evidence="3">The sequence shown here is derived from an EMBL/GenBank/DDBJ whole genome shotgun (WGS) entry which is preliminary data.</text>
</comment>